<dbReference type="Pfam" id="PF00487">
    <property type="entry name" value="FA_desaturase"/>
    <property type="match status" value="1"/>
</dbReference>
<gene>
    <name evidence="3" type="ORF">BGHDH14_bgh01504</name>
</gene>
<evidence type="ECO:0000313" key="3">
    <source>
        <dbReference type="EMBL" id="CCU81286.1"/>
    </source>
</evidence>
<dbReference type="AlphaFoldDB" id="N1JL78"/>
<dbReference type="EMBL" id="CAUH01004919">
    <property type="protein sequence ID" value="CCU81286.1"/>
    <property type="molecule type" value="Genomic_DNA"/>
</dbReference>
<feature type="transmembrane region" description="Helical" evidence="1">
    <location>
        <begin position="232"/>
        <end position="252"/>
    </location>
</feature>
<feature type="transmembrane region" description="Helical" evidence="1">
    <location>
        <begin position="73"/>
        <end position="94"/>
    </location>
</feature>
<reference evidence="3 4" key="1">
    <citation type="journal article" date="2010" name="Science">
        <title>Genome expansion and gene loss in powdery mildew fungi reveal tradeoffs in extreme parasitism.</title>
        <authorList>
            <person name="Spanu P.D."/>
            <person name="Abbott J.C."/>
            <person name="Amselem J."/>
            <person name="Burgis T.A."/>
            <person name="Soanes D.M."/>
            <person name="Stueber K."/>
            <person name="Ver Loren van Themaat E."/>
            <person name="Brown J.K.M."/>
            <person name="Butcher S.A."/>
            <person name="Gurr S.J."/>
            <person name="Lebrun M.-H."/>
            <person name="Ridout C.J."/>
            <person name="Schulze-Lefert P."/>
            <person name="Talbot N.J."/>
            <person name="Ahmadinejad N."/>
            <person name="Ametz C."/>
            <person name="Barton G.R."/>
            <person name="Benjdia M."/>
            <person name="Bidzinski P."/>
            <person name="Bindschedler L.V."/>
            <person name="Both M."/>
            <person name="Brewer M.T."/>
            <person name="Cadle-Davidson L."/>
            <person name="Cadle-Davidson M.M."/>
            <person name="Collemare J."/>
            <person name="Cramer R."/>
            <person name="Frenkel O."/>
            <person name="Godfrey D."/>
            <person name="Harriman J."/>
            <person name="Hoede C."/>
            <person name="King B.C."/>
            <person name="Klages S."/>
            <person name="Kleemann J."/>
            <person name="Knoll D."/>
            <person name="Koti P.S."/>
            <person name="Kreplak J."/>
            <person name="Lopez-Ruiz F.J."/>
            <person name="Lu X."/>
            <person name="Maekawa T."/>
            <person name="Mahanil S."/>
            <person name="Micali C."/>
            <person name="Milgroom M.G."/>
            <person name="Montana G."/>
            <person name="Noir S."/>
            <person name="O'Connell R.J."/>
            <person name="Oberhaensli S."/>
            <person name="Parlange F."/>
            <person name="Pedersen C."/>
            <person name="Quesneville H."/>
            <person name="Reinhardt R."/>
            <person name="Rott M."/>
            <person name="Sacristan S."/>
            <person name="Schmidt S.M."/>
            <person name="Schoen M."/>
            <person name="Skamnioti P."/>
            <person name="Sommer H."/>
            <person name="Stephens A."/>
            <person name="Takahara H."/>
            <person name="Thordal-Christensen H."/>
            <person name="Vigouroux M."/>
            <person name="Wessling R."/>
            <person name="Wicker T."/>
            <person name="Panstruga R."/>
        </authorList>
    </citation>
    <scope>NUCLEOTIDE SEQUENCE [LARGE SCALE GENOMIC DNA]</scope>
    <source>
        <strain evidence="3">DH14</strain>
    </source>
</reference>
<dbReference type="CDD" id="cd03507">
    <property type="entry name" value="Delta12-FADS-like"/>
    <property type="match status" value="1"/>
</dbReference>
<dbReference type="Proteomes" id="UP000015441">
    <property type="component" value="Unassembled WGS sequence"/>
</dbReference>
<feature type="transmembrane region" description="Helical" evidence="1">
    <location>
        <begin position="258"/>
        <end position="282"/>
    </location>
</feature>
<dbReference type="PANTHER" id="PTHR32100">
    <property type="entry name" value="OMEGA-6 FATTY ACID DESATURASE, CHLOROPLASTIC"/>
    <property type="match status" value="1"/>
</dbReference>
<organism evidence="3 4">
    <name type="scientific">Blumeria graminis f. sp. hordei (strain DH14)</name>
    <name type="common">Barley powdery mildew</name>
    <name type="synonym">Oidium monilioides f. sp. hordei</name>
    <dbReference type="NCBI Taxonomy" id="546991"/>
    <lineage>
        <taxon>Eukaryota</taxon>
        <taxon>Fungi</taxon>
        <taxon>Dikarya</taxon>
        <taxon>Ascomycota</taxon>
        <taxon>Pezizomycotina</taxon>
        <taxon>Leotiomycetes</taxon>
        <taxon>Erysiphales</taxon>
        <taxon>Erysiphaceae</taxon>
        <taxon>Blumeria</taxon>
        <taxon>Blumeria hordei</taxon>
    </lineage>
</organism>
<dbReference type="GO" id="GO:0006629">
    <property type="term" value="P:lipid metabolic process"/>
    <property type="evidence" value="ECO:0007669"/>
    <property type="project" value="InterPro"/>
</dbReference>
<feature type="transmembrane region" description="Helical" evidence="1">
    <location>
        <begin position="49"/>
        <end position="67"/>
    </location>
</feature>
<keyword evidence="1" id="KW-0472">Membrane</keyword>
<dbReference type="eggNOG" id="ENOG502QQNB">
    <property type="taxonomic scope" value="Eukaryota"/>
</dbReference>
<accession>N1JL78</accession>
<keyword evidence="1" id="KW-0812">Transmembrane</keyword>
<sequence>MEDKPQHIDLNGNSFELPSFTMKEIYDAIPAHCFKPSTIRSMAYVARDYLYLSTLIYLSVTYIPLIPSAPLRFVAWTAYTVIQGFVFTGIWILAHECGHGAFSKSKTLNWTMGLIMHSFLLVPFHSWRLSHSQHHKATGNIERDTAFVPHTRDTWLKTKLGPKAGANMIEFAELAEDSPIVALWHDLVHQLVGWPGYLLFNLTGQKYGGAKGLRISHFYFGEDSVFFKKNELGLILLSDIGVAIMVIALVIAGQMFGSWNICILFGVPWLWVNNWIVAITFLQHTDASMPHYSNSTWTFARGATATIDRDLGFLDTHFFHDIIGTHVCHHLISSIPFYHAGEASTHIKRVMGSHYKSDTKTPFWTAFWRNQRSCKFVEESEGCEGSGVYMFRNLYKREGEAKPLQLVSNKGQERAEYKEEKKPLMATSRNLDTRRRLSQSAQLRANLPLLADG</sequence>
<dbReference type="STRING" id="546991.N1JL78"/>
<dbReference type="OrthoDB" id="1461976at2759"/>
<comment type="caution">
    <text evidence="3">The sequence shown here is derived from an EMBL/GenBank/DDBJ whole genome shotgun (WGS) entry which is preliminary data.</text>
</comment>
<keyword evidence="1" id="KW-1133">Transmembrane helix</keyword>
<proteinExistence type="predicted"/>
<evidence type="ECO:0000313" key="4">
    <source>
        <dbReference type="Proteomes" id="UP000015441"/>
    </source>
</evidence>
<feature type="domain" description="Fatty acid desaturase" evidence="2">
    <location>
        <begin position="76"/>
        <end position="357"/>
    </location>
</feature>
<evidence type="ECO:0000256" key="1">
    <source>
        <dbReference type="SAM" id="Phobius"/>
    </source>
</evidence>
<dbReference type="InParanoid" id="N1JL78"/>
<dbReference type="GO" id="GO:0016491">
    <property type="term" value="F:oxidoreductase activity"/>
    <property type="evidence" value="ECO:0007669"/>
    <property type="project" value="InterPro"/>
</dbReference>
<dbReference type="HOGENOM" id="CLU_033094_0_0_1"/>
<name>N1JL78_BLUG1</name>
<dbReference type="InterPro" id="IPR012171">
    <property type="entry name" value="Fatty_acid_desaturase"/>
</dbReference>
<protein>
    <submittedName>
        <fullName evidence="3">Omega-3 fatty acid desaturase</fullName>
    </submittedName>
</protein>
<keyword evidence="4" id="KW-1185">Reference proteome</keyword>
<evidence type="ECO:0000259" key="2">
    <source>
        <dbReference type="Pfam" id="PF00487"/>
    </source>
</evidence>
<dbReference type="InterPro" id="IPR005804">
    <property type="entry name" value="FA_desaturase_dom"/>
</dbReference>